<reference evidence="2 3" key="1">
    <citation type="submission" date="2022-04" db="EMBL/GenBank/DDBJ databases">
        <title>Positive selection, recombination, and allopatry shape intraspecific diversity of widespread and dominant cyanobacteria.</title>
        <authorList>
            <person name="Wei J."/>
            <person name="Shu W."/>
            <person name="Hu C."/>
        </authorList>
    </citation>
    <scope>NUCLEOTIDE SEQUENCE [LARGE SCALE GENOMIC DNA]</scope>
    <source>
        <strain evidence="2 3">AS-A4</strain>
    </source>
</reference>
<accession>A0ABV0KLF9</accession>
<dbReference type="PANTHER" id="PTHR34060">
    <property type="entry name" value="POLYKETIDE CYCLASE / DEHYDRASE AND LIPID TRANSPORT PROTEIN"/>
    <property type="match status" value="1"/>
</dbReference>
<dbReference type="EMBL" id="JAMPLM010000013">
    <property type="protein sequence ID" value="MEP1059851.1"/>
    <property type="molecule type" value="Genomic_DNA"/>
</dbReference>
<dbReference type="PANTHER" id="PTHR34060:SF2">
    <property type="entry name" value="OS03G0837900 PROTEIN"/>
    <property type="match status" value="1"/>
</dbReference>
<evidence type="ECO:0000313" key="2">
    <source>
        <dbReference type="EMBL" id="MEP1059851.1"/>
    </source>
</evidence>
<keyword evidence="3" id="KW-1185">Reference proteome</keyword>
<evidence type="ECO:0000259" key="1">
    <source>
        <dbReference type="Pfam" id="PF03364"/>
    </source>
</evidence>
<organism evidence="2 3">
    <name type="scientific">Stenomitos frigidus AS-A4</name>
    <dbReference type="NCBI Taxonomy" id="2933935"/>
    <lineage>
        <taxon>Bacteria</taxon>
        <taxon>Bacillati</taxon>
        <taxon>Cyanobacteriota</taxon>
        <taxon>Cyanophyceae</taxon>
        <taxon>Leptolyngbyales</taxon>
        <taxon>Leptolyngbyaceae</taxon>
        <taxon>Stenomitos</taxon>
    </lineage>
</organism>
<dbReference type="SUPFAM" id="SSF55961">
    <property type="entry name" value="Bet v1-like"/>
    <property type="match status" value="1"/>
</dbReference>
<dbReference type="Pfam" id="PF03364">
    <property type="entry name" value="Polyketide_cyc"/>
    <property type="match status" value="1"/>
</dbReference>
<sequence>MTSTAPLLTRTSTAFTDTAFTDVAIKRQEDVCSKQLLSGEIVLETRSHSAWGGAVTAQMYLPLERANAWRQLTDYPRWVQYFPALTRSEVISHNDFRLGKQSAKDGCKRLYQVAGKAFLFLTAQVDIYLKVIETAHQQIQFRLESGSFHDFAADLTLQDYSDGTLLTYSVQATPTIPVPSIFIQQAIQMDLPANMRRMRQVLCR</sequence>
<dbReference type="RefSeq" id="WP_190449552.1">
    <property type="nucleotide sequence ID" value="NZ_JAMPLM010000013.1"/>
</dbReference>
<dbReference type="Proteomes" id="UP001476950">
    <property type="component" value="Unassembled WGS sequence"/>
</dbReference>
<name>A0ABV0KLF9_9CYAN</name>
<feature type="domain" description="Coenzyme Q-binding protein COQ10 START" evidence="1">
    <location>
        <begin position="63"/>
        <end position="199"/>
    </location>
</feature>
<gene>
    <name evidence="2" type="ORF">NDI38_15540</name>
</gene>
<dbReference type="InterPro" id="IPR005031">
    <property type="entry name" value="COQ10_START"/>
</dbReference>
<dbReference type="InterPro" id="IPR023393">
    <property type="entry name" value="START-like_dom_sf"/>
</dbReference>
<proteinExistence type="predicted"/>
<comment type="caution">
    <text evidence="2">The sequence shown here is derived from an EMBL/GenBank/DDBJ whole genome shotgun (WGS) entry which is preliminary data.</text>
</comment>
<protein>
    <submittedName>
        <fullName evidence="2">Cyclase</fullName>
    </submittedName>
</protein>
<dbReference type="Gene3D" id="3.30.530.20">
    <property type="match status" value="1"/>
</dbReference>
<evidence type="ECO:0000313" key="3">
    <source>
        <dbReference type="Proteomes" id="UP001476950"/>
    </source>
</evidence>